<proteinExistence type="predicted"/>
<dbReference type="GO" id="GO:0016747">
    <property type="term" value="F:acyltransferase activity, transferring groups other than amino-acyl groups"/>
    <property type="evidence" value="ECO:0007669"/>
    <property type="project" value="InterPro"/>
</dbReference>
<dbReference type="PROSITE" id="PS51186">
    <property type="entry name" value="GNAT"/>
    <property type="match status" value="1"/>
</dbReference>
<reference evidence="2 3" key="2">
    <citation type="submission" date="2020-03" db="EMBL/GenBank/DDBJ databases">
        <title>Devosia chinhatensis sp. nov., isolated from a hexachlorocyclohexane (HCH) dump site in India.</title>
        <authorList>
            <person name="Kumar M."/>
            <person name="Lal R."/>
        </authorList>
    </citation>
    <scope>NUCLEOTIDE SEQUENCE [LARGE SCALE GENOMIC DNA]</scope>
    <source>
        <strain evidence="2 3">H239</strain>
    </source>
</reference>
<dbReference type="AlphaFoldDB" id="A0A6M1SLZ0"/>
<dbReference type="RefSeq" id="WP_164532806.1">
    <property type="nucleotide sequence ID" value="NZ_JAALFG010000001.1"/>
</dbReference>
<dbReference type="InterPro" id="IPR016181">
    <property type="entry name" value="Acyl_CoA_acyltransferase"/>
</dbReference>
<evidence type="ECO:0000259" key="1">
    <source>
        <dbReference type="PROSITE" id="PS51186"/>
    </source>
</evidence>
<protein>
    <submittedName>
        <fullName evidence="2">GNAT family N-acetyltransferase</fullName>
    </submittedName>
</protein>
<keyword evidence="2" id="KW-0808">Transferase</keyword>
<dbReference type="Pfam" id="PF13302">
    <property type="entry name" value="Acetyltransf_3"/>
    <property type="match status" value="1"/>
</dbReference>
<sequence>MTTIKDRLPTTIHTGRLVLTTPTMAHAPAIAALANNENVHRWLARLPFPYGVEDARMFVEEFASSDAECCFAILRDGEFVGVVGLSLVPGEPPELGYWLGEPFWGLGYATEAAQAVVEAARANGATAVRSRALADNRGSRNVLRKAGFRETHEGIESKGNCTGKPTVYLHQDLSR</sequence>
<keyword evidence="3" id="KW-1185">Reference proteome</keyword>
<accession>A0A6M1SLZ0</accession>
<dbReference type="InterPro" id="IPR051531">
    <property type="entry name" value="N-acetyltransferase"/>
</dbReference>
<dbReference type="PANTHER" id="PTHR43792:SF16">
    <property type="entry name" value="N-ACETYLTRANSFERASE DOMAIN-CONTAINING PROTEIN"/>
    <property type="match status" value="1"/>
</dbReference>
<feature type="domain" description="N-acetyltransferase" evidence="1">
    <location>
        <begin position="19"/>
        <end position="174"/>
    </location>
</feature>
<dbReference type="SUPFAM" id="SSF55729">
    <property type="entry name" value="Acyl-CoA N-acyltransferases (Nat)"/>
    <property type="match status" value="1"/>
</dbReference>
<organism evidence="2 3">
    <name type="scientific">Devosia aurantiaca</name>
    <dbReference type="NCBI Taxonomy" id="2714858"/>
    <lineage>
        <taxon>Bacteria</taxon>
        <taxon>Pseudomonadati</taxon>
        <taxon>Pseudomonadota</taxon>
        <taxon>Alphaproteobacteria</taxon>
        <taxon>Hyphomicrobiales</taxon>
        <taxon>Devosiaceae</taxon>
        <taxon>Devosia</taxon>
    </lineage>
</organism>
<name>A0A6M1SLZ0_9HYPH</name>
<dbReference type="EMBL" id="JAALFG010000001">
    <property type="protein sequence ID" value="NGP16552.1"/>
    <property type="molecule type" value="Genomic_DNA"/>
</dbReference>
<dbReference type="Gene3D" id="3.40.630.30">
    <property type="match status" value="1"/>
</dbReference>
<gene>
    <name evidence="2" type="ORF">G5575_01585</name>
</gene>
<dbReference type="PANTHER" id="PTHR43792">
    <property type="entry name" value="GNAT FAMILY, PUTATIVE (AFU_ORTHOLOGUE AFUA_3G00765)-RELATED-RELATED"/>
    <property type="match status" value="1"/>
</dbReference>
<dbReference type="InterPro" id="IPR000182">
    <property type="entry name" value="GNAT_dom"/>
</dbReference>
<reference evidence="2 3" key="1">
    <citation type="submission" date="2020-02" db="EMBL/GenBank/DDBJ databases">
        <authorList>
            <person name="Khan S.A."/>
            <person name="Jeon C.O."/>
            <person name="Chun B.H."/>
        </authorList>
    </citation>
    <scope>NUCLEOTIDE SEQUENCE [LARGE SCALE GENOMIC DNA]</scope>
    <source>
        <strain evidence="2 3">H239</strain>
    </source>
</reference>
<comment type="caution">
    <text evidence="2">The sequence shown here is derived from an EMBL/GenBank/DDBJ whole genome shotgun (WGS) entry which is preliminary data.</text>
</comment>
<dbReference type="Proteomes" id="UP000474802">
    <property type="component" value="Unassembled WGS sequence"/>
</dbReference>
<evidence type="ECO:0000313" key="2">
    <source>
        <dbReference type="EMBL" id="NGP16552.1"/>
    </source>
</evidence>
<evidence type="ECO:0000313" key="3">
    <source>
        <dbReference type="Proteomes" id="UP000474802"/>
    </source>
</evidence>